<reference evidence="1" key="1">
    <citation type="journal article" date="2022" name="Int. J. Mol. Sci.">
        <title>Draft Genome of Tanacetum Coccineum: Genomic Comparison of Closely Related Tanacetum-Family Plants.</title>
        <authorList>
            <person name="Yamashiro T."/>
            <person name="Shiraishi A."/>
            <person name="Nakayama K."/>
            <person name="Satake H."/>
        </authorList>
    </citation>
    <scope>NUCLEOTIDE SEQUENCE</scope>
</reference>
<comment type="caution">
    <text evidence="1">The sequence shown here is derived from an EMBL/GenBank/DDBJ whole genome shotgun (WGS) entry which is preliminary data.</text>
</comment>
<evidence type="ECO:0000313" key="2">
    <source>
        <dbReference type="Proteomes" id="UP001151760"/>
    </source>
</evidence>
<proteinExistence type="predicted"/>
<reference evidence="1" key="2">
    <citation type="submission" date="2022-01" db="EMBL/GenBank/DDBJ databases">
        <authorList>
            <person name="Yamashiro T."/>
            <person name="Shiraishi A."/>
            <person name="Satake H."/>
            <person name="Nakayama K."/>
        </authorList>
    </citation>
    <scope>NUCLEOTIDE SEQUENCE</scope>
</reference>
<protein>
    <submittedName>
        <fullName evidence="1">Uncharacterized protein</fullName>
    </submittedName>
</protein>
<name>A0ABQ5CSG1_9ASTR</name>
<organism evidence="1 2">
    <name type="scientific">Tanacetum coccineum</name>
    <dbReference type="NCBI Taxonomy" id="301880"/>
    <lineage>
        <taxon>Eukaryota</taxon>
        <taxon>Viridiplantae</taxon>
        <taxon>Streptophyta</taxon>
        <taxon>Embryophyta</taxon>
        <taxon>Tracheophyta</taxon>
        <taxon>Spermatophyta</taxon>
        <taxon>Magnoliopsida</taxon>
        <taxon>eudicotyledons</taxon>
        <taxon>Gunneridae</taxon>
        <taxon>Pentapetalae</taxon>
        <taxon>asterids</taxon>
        <taxon>campanulids</taxon>
        <taxon>Asterales</taxon>
        <taxon>Asteraceae</taxon>
        <taxon>Asteroideae</taxon>
        <taxon>Anthemideae</taxon>
        <taxon>Anthemidinae</taxon>
        <taxon>Tanacetum</taxon>
    </lineage>
</organism>
<dbReference type="EMBL" id="BQNB010014495">
    <property type="protein sequence ID" value="GJT28858.1"/>
    <property type="molecule type" value="Genomic_DNA"/>
</dbReference>
<keyword evidence="2" id="KW-1185">Reference proteome</keyword>
<sequence length="87" mass="9894">MGWSVISLHWRRLVKECDKAPIVIEKDNPKVKPAVVKEKRLMLRDLRKTKPDVVKASVAKAKADVVKAPVAKDNHIGFKMNYMEGKN</sequence>
<dbReference type="Proteomes" id="UP001151760">
    <property type="component" value="Unassembled WGS sequence"/>
</dbReference>
<gene>
    <name evidence="1" type="ORF">Tco_0909133</name>
</gene>
<accession>A0ABQ5CSG1</accession>
<evidence type="ECO:0000313" key="1">
    <source>
        <dbReference type="EMBL" id="GJT28858.1"/>
    </source>
</evidence>